<evidence type="ECO:0000313" key="4">
    <source>
        <dbReference type="Proteomes" id="UP000573603"/>
    </source>
</evidence>
<accession>A0A8H4ZSN1</accession>
<reference evidence="3 4" key="1">
    <citation type="journal article" date="2020" name="BMC Genomics">
        <title>Correction to: Identification and distribution of gene clusters required for synthesis of sphingolipid metabolism inhibitors in diverse species of the filamentous fungus Fusarium.</title>
        <authorList>
            <person name="Kim H.S."/>
            <person name="Lohmar J.M."/>
            <person name="Busman M."/>
            <person name="Brown D.W."/>
            <person name="Naumann T.A."/>
            <person name="Divon H.H."/>
            <person name="Lysoe E."/>
            <person name="Uhlig S."/>
            <person name="Proctor R.H."/>
        </authorList>
    </citation>
    <scope>NUCLEOTIDE SEQUENCE [LARGE SCALE GENOMIC DNA]</scope>
    <source>
        <strain evidence="3 4">NRRL 25214</strain>
    </source>
</reference>
<name>A0A8H4ZSN1_9HYPO</name>
<dbReference type="EMBL" id="JABEVY010000062">
    <property type="protein sequence ID" value="KAF5252008.1"/>
    <property type="molecule type" value="Genomic_DNA"/>
</dbReference>
<protein>
    <submittedName>
        <fullName evidence="3">Uncharacterized protein</fullName>
    </submittedName>
</protein>
<feature type="chain" id="PRO_5034721133" evidence="2">
    <location>
        <begin position="21"/>
        <end position="246"/>
    </location>
</feature>
<feature type="signal peptide" evidence="2">
    <location>
        <begin position="1"/>
        <end position="20"/>
    </location>
</feature>
<evidence type="ECO:0000313" key="3">
    <source>
        <dbReference type="EMBL" id="KAF5252008.1"/>
    </source>
</evidence>
<organism evidence="3 4">
    <name type="scientific">Fusarium anthophilum</name>
    <dbReference type="NCBI Taxonomy" id="48485"/>
    <lineage>
        <taxon>Eukaryota</taxon>
        <taxon>Fungi</taxon>
        <taxon>Dikarya</taxon>
        <taxon>Ascomycota</taxon>
        <taxon>Pezizomycotina</taxon>
        <taxon>Sordariomycetes</taxon>
        <taxon>Hypocreomycetidae</taxon>
        <taxon>Hypocreales</taxon>
        <taxon>Nectriaceae</taxon>
        <taxon>Fusarium</taxon>
        <taxon>Fusarium fujikuroi species complex</taxon>
    </lineage>
</organism>
<feature type="region of interest" description="Disordered" evidence="1">
    <location>
        <begin position="125"/>
        <end position="160"/>
    </location>
</feature>
<dbReference type="AlphaFoldDB" id="A0A8H4ZSN1"/>
<sequence length="246" mass="25869">MRSWISLGVSWVCLLLTAFALPAPDPFSCISEISLPTITLRPSNGIYENVYTRKYQELVSQGLTVVAYTFTQTCSTIDCPIPLETAPPAGFTQAVVASGSFTATLTFPTESLAAYSAAGYTVKPVSTAAPTQPDSGTDSTPTSSMLRNSGSSSINGNKIPSYFDRNNPTSSVGAFTPLLAPSSSAGILSLDPSTSGLPTFGDPLNKDNSGSDGQQFVVVDAARAERPNIPMFILVFSVSIFITELI</sequence>
<dbReference type="Proteomes" id="UP000573603">
    <property type="component" value="Unassembled WGS sequence"/>
</dbReference>
<proteinExistence type="predicted"/>
<comment type="caution">
    <text evidence="3">The sequence shown here is derived from an EMBL/GenBank/DDBJ whole genome shotgun (WGS) entry which is preliminary data.</text>
</comment>
<keyword evidence="4" id="KW-1185">Reference proteome</keyword>
<gene>
    <name evidence="3" type="ORF">FANTH_2962</name>
</gene>
<evidence type="ECO:0000256" key="2">
    <source>
        <dbReference type="SAM" id="SignalP"/>
    </source>
</evidence>
<keyword evidence="2" id="KW-0732">Signal</keyword>
<evidence type="ECO:0000256" key="1">
    <source>
        <dbReference type="SAM" id="MobiDB-lite"/>
    </source>
</evidence>
<feature type="compositionally biased region" description="Low complexity" evidence="1">
    <location>
        <begin position="130"/>
        <end position="160"/>
    </location>
</feature>